<evidence type="ECO:0000313" key="3">
    <source>
        <dbReference type="EMBL" id="MBW5480634.1"/>
    </source>
</evidence>
<keyword evidence="1" id="KW-1133">Transmembrane helix</keyword>
<feature type="domain" description="CBU-0592-like" evidence="2">
    <location>
        <begin position="5"/>
        <end position="69"/>
    </location>
</feature>
<organism evidence="3 4">
    <name type="scientific">Streptomyces bambusae</name>
    <dbReference type="NCBI Taxonomy" id="1550616"/>
    <lineage>
        <taxon>Bacteria</taxon>
        <taxon>Bacillati</taxon>
        <taxon>Actinomycetota</taxon>
        <taxon>Actinomycetes</taxon>
        <taxon>Kitasatosporales</taxon>
        <taxon>Streptomycetaceae</taxon>
        <taxon>Streptomyces</taxon>
    </lineage>
</organism>
<feature type="transmembrane region" description="Helical" evidence="1">
    <location>
        <begin position="34"/>
        <end position="58"/>
    </location>
</feature>
<evidence type="ECO:0000313" key="4">
    <source>
        <dbReference type="Proteomes" id="UP000812013"/>
    </source>
</evidence>
<comment type="caution">
    <text evidence="3">The sequence shown here is derived from an EMBL/GenBank/DDBJ whole genome shotgun (WGS) entry which is preliminary data.</text>
</comment>
<dbReference type="EMBL" id="WTFF01000005">
    <property type="protein sequence ID" value="MBW5480634.1"/>
    <property type="molecule type" value="Genomic_DNA"/>
</dbReference>
<dbReference type="InterPro" id="IPR058058">
    <property type="entry name" value="CBU_0592-like"/>
</dbReference>
<dbReference type="RefSeq" id="WP_219664463.1">
    <property type="nucleotide sequence ID" value="NZ_WTFF01000005.1"/>
</dbReference>
<sequence>MHVIDLVEISGSLLILVAFITSRTRHLRPNSRTALSLSPAGSTTLAVIALSQASWGFLLPEGTWALASACLRQTTRHH</sequence>
<protein>
    <recommendedName>
        <fullName evidence="2">CBU-0592-like domain-containing protein</fullName>
    </recommendedName>
</protein>
<keyword evidence="1" id="KW-0812">Transmembrane</keyword>
<reference evidence="3 4" key="1">
    <citation type="submission" date="2019-12" db="EMBL/GenBank/DDBJ databases">
        <title>Genome sequence of Streptomyces bambusae.</title>
        <authorList>
            <person name="Bansal K."/>
            <person name="Choksket S."/>
            <person name="Korpole S."/>
            <person name="Patil P.B."/>
        </authorList>
    </citation>
    <scope>NUCLEOTIDE SEQUENCE [LARGE SCALE GENOMIC DNA]</scope>
    <source>
        <strain evidence="3 4">SK60</strain>
    </source>
</reference>
<gene>
    <name evidence="3" type="ORF">GPJ59_01645</name>
</gene>
<keyword evidence="1" id="KW-0472">Membrane</keyword>
<name>A0ABS6YYS4_9ACTN</name>
<accession>A0ABS6YYS4</accession>
<feature type="transmembrane region" description="Helical" evidence="1">
    <location>
        <begin position="6"/>
        <end position="22"/>
    </location>
</feature>
<keyword evidence="4" id="KW-1185">Reference proteome</keyword>
<dbReference type="Pfam" id="PF26604">
    <property type="entry name" value="CBU_0592"/>
    <property type="match status" value="1"/>
</dbReference>
<proteinExistence type="predicted"/>
<dbReference type="Proteomes" id="UP000812013">
    <property type="component" value="Unassembled WGS sequence"/>
</dbReference>
<evidence type="ECO:0000259" key="2">
    <source>
        <dbReference type="Pfam" id="PF26604"/>
    </source>
</evidence>
<evidence type="ECO:0000256" key="1">
    <source>
        <dbReference type="SAM" id="Phobius"/>
    </source>
</evidence>